<dbReference type="GO" id="GO:0003677">
    <property type="term" value="F:DNA binding"/>
    <property type="evidence" value="ECO:0007669"/>
    <property type="project" value="UniProtKB-KW"/>
</dbReference>
<dbReference type="Pfam" id="PF03466">
    <property type="entry name" value="LysR_substrate"/>
    <property type="match status" value="1"/>
</dbReference>
<evidence type="ECO:0000313" key="7">
    <source>
        <dbReference type="Proteomes" id="UP000186313"/>
    </source>
</evidence>
<organism evidence="6 7">
    <name type="scientific">Vibrio panuliri</name>
    <dbReference type="NCBI Taxonomy" id="1381081"/>
    <lineage>
        <taxon>Bacteria</taxon>
        <taxon>Pseudomonadati</taxon>
        <taxon>Pseudomonadota</taxon>
        <taxon>Gammaproteobacteria</taxon>
        <taxon>Vibrionales</taxon>
        <taxon>Vibrionaceae</taxon>
        <taxon>Vibrio</taxon>
    </lineage>
</organism>
<dbReference type="PANTHER" id="PTHR30118:SF11">
    <property type="entry name" value="HTH-TYPE TRANSCRIPTIONAL REGULATOR YIDZ"/>
    <property type="match status" value="1"/>
</dbReference>
<evidence type="ECO:0000313" key="6">
    <source>
        <dbReference type="EMBL" id="OLQ92983.1"/>
    </source>
</evidence>
<dbReference type="Pfam" id="PF00126">
    <property type="entry name" value="HTH_1"/>
    <property type="match status" value="1"/>
</dbReference>
<name>A0A1Q9HQ58_9VIBR</name>
<dbReference type="GO" id="GO:0003700">
    <property type="term" value="F:DNA-binding transcription factor activity"/>
    <property type="evidence" value="ECO:0007669"/>
    <property type="project" value="InterPro"/>
</dbReference>
<comment type="similarity">
    <text evidence="1">Belongs to the LysR transcriptional regulatory family.</text>
</comment>
<keyword evidence="2" id="KW-0805">Transcription regulation</keyword>
<sequence length="329" mass="37776">MKKSLARLDLNLLFTLQLLLQERSVSKTAKKLNLTPSTVSKSLNKLRDWFDDPLFVKTPKGLAPTPLAQSMEQELADWLQIGSQIAEKRSDVAAKGMRFDLCIESPLVLTILSKLLTKIHLRYPDAKVKTSNWDYDSLDAIILGEADIGFTGRESHPMSKESLDLLPYFLDFEVLSADIPVVYLRKDHPALSHPWNLDAFLRYPHINILWERNEKWALDDVLTELGLQRNIALTMSSFEQSLFMAAQPNHQMLTTAPRYALSYVQSLHPDLVCLPIPIDQPLRDKLSTPFTLIWHKRNAYNPKLIWLRETIKSLYEQSLETKELDNTSH</sequence>
<dbReference type="InterPro" id="IPR036388">
    <property type="entry name" value="WH-like_DNA-bd_sf"/>
</dbReference>
<gene>
    <name evidence="6" type="ORF">BIY22_00365</name>
</gene>
<dbReference type="Gene3D" id="3.40.190.10">
    <property type="entry name" value="Periplasmic binding protein-like II"/>
    <property type="match status" value="2"/>
</dbReference>
<dbReference type="STRING" id="1381081.BIY22_00365"/>
<dbReference type="Gene3D" id="1.10.10.10">
    <property type="entry name" value="Winged helix-like DNA-binding domain superfamily/Winged helix DNA-binding domain"/>
    <property type="match status" value="1"/>
</dbReference>
<evidence type="ECO:0000256" key="4">
    <source>
        <dbReference type="ARBA" id="ARBA00023163"/>
    </source>
</evidence>
<evidence type="ECO:0000256" key="1">
    <source>
        <dbReference type="ARBA" id="ARBA00009437"/>
    </source>
</evidence>
<dbReference type="SUPFAM" id="SSF46785">
    <property type="entry name" value="Winged helix' DNA-binding domain"/>
    <property type="match status" value="1"/>
</dbReference>
<evidence type="ECO:0000256" key="3">
    <source>
        <dbReference type="ARBA" id="ARBA00023125"/>
    </source>
</evidence>
<dbReference type="RefSeq" id="WP_075705539.1">
    <property type="nucleotide sequence ID" value="NZ_MJMJ01000001.1"/>
</dbReference>
<dbReference type="InterPro" id="IPR005119">
    <property type="entry name" value="LysR_subst-bd"/>
</dbReference>
<evidence type="ECO:0000256" key="2">
    <source>
        <dbReference type="ARBA" id="ARBA00023015"/>
    </source>
</evidence>
<reference evidence="6 7" key="1">
    <citation type="submission" date="2016-09" db="EMBL/GenBank/DDBJ databases">
        <title>Genomic Taxonomy of the Vibrionaceae.</title>
        <authorList>
            <person name="Gonzalez-Castillo A."/>
            <person name="Gomez-Gil B."/>
            <person name="Enciso-Ibarra K."/>
        </authorList>
    </citation>
    <scope>NUCLEOTIDE SEQUENCE [LARGE SCALE GENOMIC DNA]</scope>
    <source>
        <strain evidence="6 7">CAIM 703</strain>
    </source>
</reference>
<dbReference type="CDD" id="cd08417">
    <property type="entry name" value="PBP2_Nitroaromatics_like"/>
    <property type="match status" value="1"/>
</dbReference>
<feature type="domain" description="HTH lysR-type" evidence="5">
    <location>
        <begin position="8"/>
        <end position="65"/>
    </location>
</feature>
<dbReference type="NCBIfam" id="NF007581">
    <property type="entry name" value="PRK10216.1"/>
    <property type="match status" value="1"/>
</dbReference>
<proteinExistence type="inferred from homology"/>
<protein>
    <submittedName>
        <fullName evidence="6">DNA-binding transcriptional regulator</fullName>
    </submittedName>
</protein>
<dbReference type="SUPFAM" id="SSF53850">
    <property type="entry name" value="Periplasmic binding protein-like II"/>
    <property type="match status" value="1"/>
</dbReference>
<comment type="caution">
    <text evidence="6">The sequence shown here is derived from an EMBL/GenBank/DDBJ whole genome shotgun (WGS) entry which is preliminary data.</text>
</comment>
<dbReference type="InterPro" id="IPR036390">
    <property type="entry name" value="WH_DNA-bd_sf"/>
</dbReference>
<dbReference type="EMBL" id="MJMJ01000001">
    <property type="protein sequence ID" value="OLQ92983.1"/>
    <property type="molecule type" value="Genomic_DNA"/>
</dbReference>
<dbReference type="Proteomes" id="UP000186313">
    <property type="component" value="Unassembled WGS sequence"/>
</dbReference>
<dbReference type="InterPro" id="IPR000847">
    <property type="entry name" value="LysR_HTH_N"/>
</dbReference>
<evidence type="ECO:0000259" key="5">
    <source>
        <dbReference type="PROSITE" id="PS50931"/>
    </source>
</evidence>
<dbReference type="OrthoDB" id="8893795at2"/>
<keyword evidence="3 6" id="KW-0238">DNA-binding</keyword>
<keyword evidence="4" id="KW-0804">Transcription</keyword>
<dbReference type="InterPro" id="IPR037402">
    <property type="entry name" value="YidZ_PBP2"/>
</dbReference>
<accession>A0A1Q9HQ58</accession>
<dbReference type="InterPro" id="IPR050389">
    <property type="entry name" value="LysR-type_TF"/>
</dbReference>
<dbReference type="PROSITE" id="PS50931">
    <property type="entry name" value="HTH_LYSR"/>
    <property type="match status" value="1"/>
</dbReference>
<dbReference type="AlphaFoldDB" id="A0A1Q9HQ58"/>
<dbReference type="PANTHER" id="PTHR30118">
    <property type="entry name" value="HTH-TYPE TRANSCRIPTIONAL REGULATOR LEUO-RELATED"/>
    <property type="match status" value="1"/>
</dbReference>